<protein>
    <submittedName>
        <fullName evidence="1">Uncharacterized protein</fullName>
    </submittedName>
</protein>
<dbReference type="Proteomes" id="UP000712600">
    <property type="component" value="Unassembled WGS sequence"/>
</dbReference>
<gene>
    <name evidence="1" type="ORF">F2Q69_00050662</name>
</gene>
<reference evidence="1" key="1">
    <citation type="submission" date="2019-12" db="EMBL/GenBank/DDBJ databases">
        <title>Genome sequencing and annotation of Brassica cretica.</title>
        <authorList>
            <person name="Studholme D.J."/>
            <person name="Sarris P."/>
        </authorList>
    </citation>
    <scope>NUCLEOTIDE SEQUENCE</scope>
    <source>
        <strain evidence="1">PFS-109/04</strain>
        <tissue evidence="1">Leaf</tissue>
    </source>
</reference>
<proteinExistence type="predicted"/>
<dbReference type="AlphaFoldDB" id="A0A8S9PTB6"/>
<comment type="caution">
    <text evidence="1">The sequence shown here is derived from an EMBL/GenBank/DDBJ whole genome shotgun (WGS) entry which is preliminary data.</text>
</comment>
<dbReference type="PANTHER" id="PTHR47381:SF3">
    <property type="entry name" value="ALPHA_BETA-HYDROLASES SUPERFAMILY PROTEIN"/>
    <property type="match status" value="1"/>
</dbReference>
<evidence type="ECO:0000313" key="1">
    <source>
        <dbReference type="EMBL" id="KAF3522841.1"/>
    </source>
</evidence>
<name>A0A8S9PTB6_BRACR</name>
<dbReference type="PANTHER" id="PTHR47381">
    <property type="entry name" value="ALPHA/BETA-HYDROLASES SUPERFAMILY PROTEIN"/>
    <property type="match status" value="1"/>
</dbReference>
<dbReference type="EMBL" id="QGKX02001347">
    <property type="protein sequence ID" value="KAF3522841.1"/>
    <property type="molecule type" value="Genomic_DNA"/>
</dbReference>
<sequence>METTSNEAVDFRSEFLRVLHSRRSPEVPLVAECTKPVEDPVFQNDVPSTEALESCPKENINNLKEMLKEENLHLHTEGLWTKLEKLWRLKVLRLVMFHTQEGSFTKLEHPAKNILTLGIFSTEEGISTRLLQYSIFNIKRLVASPTEKGSSTKLVQ</sequence>
<organism evidence="1 2">
    <name type="scientific">Brassica cretica</name>
    <name type="common">Mustard</name>
    <dbReference type="NCBI Taxonomy" id="69181"/>
    <lineage>
        <taxon>Eukaryota</taxon>
        <taxon>Viridiplantae</taxon>
        <taxon>Streptophyta</taxon>
        <taxon>Embryophyta</taxon>
        <taxon>Tracheophyta</taxon>
        <taxon>Spermatophyta</taxon>
        <taxon>Magnoliopsida</taxon>
        <taxon>eudicotyledons</taxon>
        <taxon>Gunneridae</taxon>
        <taxon>Pentapetalae</taxon>
        <taxon>rosids</taxon>
        <taxon>malvids</taxon>
        <taxon>Brassicales</taxon>
        <taxon>Brassicaceae</taxon>
        <taxon>Brassiceae</taxon>
        <taxon>Brassica</taxon>
    </lineage>
</organism>
<accession>A0A8S9PTB6</accession>
<evidence type="ECO:0000313" key="2">
    <source>
        <dbReference type="Proteomes" id="UP000712600"/>
    </source>
</evidence>